<name>A0A8E7UEB9_9FLOR</name>
<reference evidence="1" key="1">
    <citation type="submission" date="2019-07" db="EMBL/GenBank/DDBJ databases">
        <authorList>
            <person name="Zhang J."/>
            <person name="Liu T."/>
        </authorList>
    </citation>
    <scope>NUCLEOTIDE SEQUENCE</scope>
</reference>
<gene>
    <name evidence="1" type="primary">ntcA</name>
</gene>
<organism evidence="1">
    <name type="scientific">Betaphycus gelatinus</name>
    <dbReference type="NCBI Taxonomy" id="1191690"/>
    <lineage>
        <taxon>Eukaryota</taxon>
        <taxon>Rhodophyta</taxon>
        <taxon>Florideophyceae</taxon>
        <taxon>Rhodymeniophycidae</taxon>
        <taxon>Gigartinales</taxon>
        <taxon>Solieriaceae</taxon>
        <taxon>Betaphycus</taxon>
    </lineage>
</organism>
<protein>
    <submittedName>
        <fullName evidence="1">Global nitrogen transcriptional regulator</fullName>
    </submittedName>
</protein>
<proteinExistence type="predicted"/>
<evidence type="ECO:0000313" key="1">
    <source>
        <dbReference type="EMBL" id="QVY57946.1"/>
    </source>
</evidence>
<dbReference type="AlphaFoldDB" id="A0A8E7UEB9"/>
<geneLocation type="plastid" evidence="1"/>
<dbReference type="EMBL" id="MN240356">
    <property type="protein sequence ID" value="QVY57946.1"/>
    <property type="molecule type" value="Genomic_DNA"/>
</dbReference>
<keyword evidence="1" id="KW-0934">Plastid</keyword>
<reference evidence="1" key="2">
    <citation type="journal article" date="2021" name="Genomics">
        <title>Comparative analysis of mitochondrial genomes of Nirvanini and Evacanthini (Hemiptera: Cicadellidae) reveals an explicit evolutionary relationship.</title>
        <authorList>
            <person name="Du Y."/>
            <person name="Liang Z."/>
            <person name="Dietrich C.H."/>
            <person name="Dai W."/>
        </authorList>
    </citation>
    <scope>NUCLEOTIDE SEQUENCE</scope>
</reference>
<accession>A0A8E7UEB9</accession>
<sequence length="219" mass="25861">MKWINHFLNSKIPFYTYKLNKDDSIIYTQTITSNKSLILLHGIVYILKIFNNQELITLAILESGNIIYNPTPTENCYYQIIALKETFLISFSWKDLTNNNEYIEQKFTVDFLKSYGQTIQKYETMNNILAHKYVKNRVIQLILVLLRDFSTIKKKDITISYYISQITISLITGSTKTTINKIIKELVKSKSIYYSQDKKIVINNPFFFINYKNIKNDRL</sequence>